<dbReference type="RefSeq" id="WP_253754481.1">
    <property type="nucleotide sequence ID" value="NZ_JAMZDZ010000001.1"/>
</dbReference>
<accession>A0ABV8LKQ2</accession>
<dbReference type="Gene3D" id="3.50.50.60">
    <property type="entry name" value="FAD/NAD(P)-binding domain"/>
    <property type="match status" value="1"/>
</dbReference>
<gene>
    <name evidence="1" type="ORF">ACFOZ4_11290</name>
</gene>
<dbReference type="SUPFAM" id="SSF51971">
    <property type="entry name" value="Nucleotide-binding domain"/>
    <property type="match status" value="1"/>
</dbReference>
<name>A0ABV8LKQ2_9ACTN</name>
<sequence>MFEPSPLIDSMLDDVARRCGESARMRAVTRRVAEFASPTQARLAGLAQDPAARTVADQAIDAWWSDPRRQQRTLDSVDFGEVIIGGGFHAAVYAAVRVQAGHPKPVVLEASSRAGGTFAMTERPVFYLNSHTRPGLSGPAGDADANLNYLPGAPIQTDHLPSGGEYQTNTDMALVIRLALAQYADVVTSARVASVGGDDDGVLVETDGGLSLVARRVIDARGLGDPIAATVANGTTILTFDQFMTRMATIWPLRGIRRAAVIGGGDSGKCAVEALVELGPQPFVAAAALDHVTRIDWYAADLPTTCEQWQNQMRGRYQAIGQFLRPRNGGGQRLTVIARQANPIAVPDGAIVDGRMYDLVVMCVGNTETLIDGLDLKAFDEYALDDGTRVARKHPVQPVFRVGPHARLPFNYQERQDGVADLPGNAVSMFRTSGKTAALAATLPSLTRD</sequence>
<comment type="caution">
    <text evidence="1">The sequence shown here is derived from an EMBL/GenBank/DDBJ whole genome shotgun (WGS) entry which is preliminary data.</text>
</comment>
<dbReference type="EMBL" id="JBHSAY010000006">
    <property type="protein sequence ID" value="MFC4131188.1"/>
    <property type="molecule type" value="Genomic_DNA"/>
</dbReference>
<dbReference type="InterPro" id="IPR036188">
    <property type="entry name" value="FAD/NAD-bd_sf"/>
</dbReference>
<organism evidence="1 2">
    <name type="scientific">Hamadaea flava</name>
    <dbReference type="NCBI Taxonomy" id="1742688"/>
    <lineage>
        <taxon>Bacteria</taxon>
        <taxon>Bacillati</taxon>
        <taxon>Actinomycetota</taxon>
        <taxon>Actinomycetes</taxon>
        <taxon>Micromonosporales</taxon>
        <taxon>Micromonosporaceae</taxon>
        <taxon>Hamadaea</taxon>
    </lineage>
</organism>
<proteinExistence type="predicted"/>
<dbReference type="Proteomes" id="UP001595816">
    <property type="component" value="Unassembled WGS sequence"/>
</dbReference>
<evidence type="ECO:0000313" key="2">
    <source>
        <dbReference type="Proteomes" id="UP001595816"/>
    </source>
</evidence>
<protein>
    <submittedName>
        <fullName evidence="1">Uncharacterized protein</fullName>
    </submittedName>
</protein>
<evidence type="ECO:0000313" key="1">
    <source>
        <dbReference type="EMBL" id="MFC4131188.1"/>
    </source>
</evidence>
<reference evidence="2" key="1">
    <citation type="journal article" date="2019" name="Int. J. Syst. Evol. Microbiol.">
        <title>The Global Catalogue of Microorganisms (GCM) 10K type strain sequencing project: providing services to taxonomists for standard genome sequencing and annotation.</title>
        <authorList>
            <consortium name="The Broad Institute Genomics Platform"/>
            <consortium name="The Broad Institute Genome Sequencing Center for Infectious Disease"/>
            <person name="Wu L."/>
            <person name="Ma J."/>
        </authorList>
    </citation>
    <scope>NUCLEOTIDE SEQUENCE [LARGE SCALE GENOMIC DNA]</scope>
    <source>
        <strain evidence="2">CGMCC 4.7289</strain>
    </source>
</reference>
<keyword evidence="2" id="KW-1185">Reference proteome</keyword>